<dbReference type="SUPFAM" id="SSF46565">
    <property type="entry name" value="Chaperone J-domain"/>
    <property type="match status" value="1"/>
</dbReference>
<dbReference type="EMBL" id="HBIN01019538">
    <property type="protein sequence ID" value="CAE0444858.1"/>
    <property type="molecule type" value="Transcribed_RNA"/>
</dbReference>
<evidence type="ECO:0000313" key="2">
    <source>
        <dbReference type="EMBL" id="CAE0444858.1"/>
    </source>
</evidence>
<evidence type="ECO:0000259" key="1">
    <source>
        <dbReference type="PROSITE" id="PS50076"/>
    </source>
</evidence>
<feature type="domain" description="J" evidence="1">
    <location>
        <begin position="31"/>
        <end position="109"/>
    </location>
</feature>
<dbReference type="AlphaFoldDB" id="A0A7S3PN63"/>
<dbReference type="CDD" id="cd06257">
    <property type="entry name" value="DnaJ"/>
    <property type="match status" value="1"/>
</dbReference>
<dbReference type="InterPro" id="IPR051100">
    <property type="entry name" value="DnaJ_subfamily_B/C"/>
</dbReference>
<name>A0A7S3PN63_9STRA</name>
<dbReference type="PANTHER" id="PTHR43908">
    <property type="entry name" value="AT29763P-RELATED"/>
    <property type="match status" value="1"/>
</dbReference>
<gene>
    <name evidence="2" type="ORF">ASTO00021_LOCUS14897</name>
</gene>
<dbReference type="PANTHER" id="PTHR43908:SF3">
    <property type="entry name" value="AT29763P-RELATED"/>
    <property type="match status" value="1"/>
</dbReference>
<reference evidence="2" key="1">
    <citation type="submission" date="2021-01" db="EMBL/GenBank/DDBJ databases">
        <authorList>
            <person name="Corre E."/>
            <person name="Pelletier E."/>
            <person name="Niang G."/>
            <person name="Scheremetjew M."/>
            <person name="Finn R."/>
            <person name="Kale V."/>
            <person name="Holt S."/>
            <person name="Cochrane G."/>
            <person name="Meng A."/>
            <person name="Brown T."/>
            <person name="Cohen L."/>
        </authorList>
    </citation>
    <scope>NUCLEOTIDE SEQUENCE</scope>
    <source>
        <strain evidence="2">GSBS06</strain>
    </source>
</reference>
<sequence length="233" mass="26484">MSNSAEAGAHANAPREDLDATYCQEVLNAVDYFEVLGFPKYNEESINIAEAELRRHYLRRSMRVHPDKNKHPKSTEAFQRIAVAYETLSIEQKKNEYILLLRQHHKGYSHMRHTGFDSANNIHFSVDLNSINLVDAFALFASIVEQSSPNFSQGRRETTLFDKAADALLMIDSLTNKSQNTNARQSTFQPIPSRLQSWSSTLRTVGMITSAVAAFANAGQEEQNRRDQRHNNR</sequence>
<protein>
    <recommendedName>
        <fullName evidence="1">J domain-containing protein</fullName>
    </recommendedName>
</protein>
<organism evidence="2">
    <name type="scientific">Aplanochytrium stocchinoi</name>
    <dbReference type="NCBI Taxonomy" id="215587"/>
    <lineage>
        <taxon>Eukaryota</taxon>
        <taxon>Sar</taxon>
        <taxon>Stramenopiles</taxon>
        <taxon>Bigyra</taxon>
        <taxon>Labyrinthulomycetes</taxon>
        <taxon>Thraustochytrida</taxon>
        <taxon>Thraustochytriidae</taxon>
        <taxon>Aplanochytrium</taxon>
    </lineage>
</organism>
<dbReference type="Gene3D" id="1.10.287.110">
    <property type="entry name" value="DnaJ domain"/>
    <property type="match status" value="1"/>
</dbReference>
<accession>A0A7S3PN63</accession>
<proteinExistence type="predicted"/>
<dbReference type="InterPro" id="IPR036869">
    <property type="entry name" value="J_dom_sf"/>
</dbReference>
<dbReference type="GO" id="GO:0005789">
    <property type="term" value="C:endoplasmic reticulum membrane"/>
    <property type="evidence" value="ECO:0007669"/>
    <property type="project" value="TreeGrafter"/>
</dbReference>
<dbReference type="Pfam" id="PF00226">
    <property type="entry name" value="DnaJ"/>
    <property type="match status" value="1"/>
</dbReference>
<dbReference type="GO" id="GO:0071218">
    <property type="term" value="P:cellular response to misfolded protein"/>
    <property type="evidence" value="ECO:0007669"/>
    <property type="project" value="TreeGrafter"/>
</dbReference>
<dbReference type="GO" id="GO:0030544">
    <property type="term" value="F:Hsp70 protein binding"/>
    <property type="evidence" value="ECO:0007669"/>
    <property type="project" value="TreeGrafter"/>
</dbReference>
<dbReference type="InterPro" id="IPR001623">
    <property type="entry name" value="DnaJ_domain"/>
</dbReference>
<dbReference type="PROSITE" id="PS50076">
    <property type="entry name" value="DNAJ_2"/>
    <property type="match status" value="1"/>
</dbReference>
<dbReference type="SMART" id="SM00271">
    <property type="entry name" value="DnaJ"/>
    <property type="match status" value="1"/>
</dbReference>